<gene>
    <name evidence="1" type="ORF">DL238_07295</name>
</gene>
<keyword evidence="2" id="KW-1185">Reference proteome</keyword>
<dbReference type="OrthoDB" id="7392037at2"/>
<reference evidence="1 2" key="1">
    <citation type="submission" date="2018-07" db="EMBL/GenBank/DDBJ databases">
        <title>Erythrobacter nanhaiensis sp. nov., a novel member of the genus Erythrobacter isolated from the South China Sea.</title>
        <authorList>
            <person name="Chen X."/>
            <person name="Liu J."/>
        </authorList>
    </citation>
    <scope>NUCLEOTIDE SEQUENCE [LARGE SCALE GENOMIC DNA]</scope>
    <source>
        <strain evidence="1 2">S-5</strain>
    </source>
</reference>
<organism evidence="1 2">
    <name type="scientific">Alteriqipengyuania lutimaris</name>
    <dbReference type="NCBI Taxonomy" id="1538146"/>
    <lineage>
        <taxon>Bacteria</taxon>
        <taxon>Pseudomonadati</taxon>
        <taxon>Pseudomonadota</taxon>
        <taxon>Alphaproteobacteria</taxon>
        <taxon>Sphingomonadales</taxon>
        <taxon>Erythrobacteraceae</taxon>
        <taxon>Alteriqipengyuania</taxon>
    </lineage>
</organism>
<dbReference type="InterPro" id="IPR007420">
    <property type="entry name" value="DUF465"/>
</dbReference>
<comment type="caution">
    <text evidence="1">The sequence shown here is derived from an EMBL/GenBank/DDBJ whole genome shotgun (WGS) entry which is preliminary data.</text>
</comment>
<proteinExistence type="predicted"/>
<protein>
    <submittedName>
        <fullName evidence="1">DUF465 domain-containing protein</fullName>
    </submittedName>
</protein>
<dbReference type="EMBL" id="QRBB01000001">
    <property type="protein sequence ID" value="RDS77431.1"/>
    <property type="molecule type" value="Genomic_DNA"/>
</dbReference>
<name>A0A395LKT5_9SPHN</name>
<dbReference type="InterPro" id="IPR038444">
    <property type="entry name" value="DUF465_sf"/>
</dbReference>
<sequence>MNASHITALQTKHATLDQAIAEEMRKAAPDDGTLRSLKKQKLRLKEEMAGG</sequence>
<dbReference type="AlphaFoldDB" id="A0A395LKT5"/>
<dbReference type="Pfam" id="PF04325">
    <property type="entry name" value="DUF465"/>
    <property type="match status" value="1"/>
</dbReference>
<evidence type="ECO:0000313" key="1">
    <source>
        <dbReference type="EMBL" id="RDS77431.1"/>
    </source>
</evidence>
<dbReference type="RefSeq" id="WP_115491649.1">
    <property type="nucleotide sequence ID" value="NZ_JACHWW010000001.1"/>
</dbReference>
<dbReference type="Gene3D" id="6.10.280.50">
    <property type="match status" value="1"/>
</dbReference>
<dbReference type="Proteomes" id="UP000254101">
    <property type="component" value="Unassembled WGS sequence"/>
</dbReference>
<evidence type="ECO:0000313" key="2">
    <source>
        <dbReference type="Proteomes" id="UP000254101"/>
    </source>
</evidence>
<accession>A0A395LKT5</accession>